<evidence type="ECO:0000256" key="3">
    <source>
        <dbReference type="ARBA" id="ARBA00023157"/>
    </source>
</evidence>
<feature type="domain" description="Sushi" evidence="8">
    <location>
        <begin position="102"/>
        <end position="166"/>
    </location>
</feature>
<evidence type="ECO:0000259" key="8">
    <source>
        <dbReference type="PROSITE" id="PS50923"/>
    </source>
</evidence>
<proteinExistence type="predicted"/>
<dbReference type="PANTHER" id="PTHR19325:SF575">
    <property type="entry name" value="LOCOMOTION-RELATED PROTEIN HIKARU GENKI"/>
    <property type="match status" value="1"/>
</dbReference>
<evidence type="ECO:0000256" key="7">
    <source>
        <dbReference type="SAM" id="Phobius"/>
    </source>
</evidence>
<gene>
    <name evidence="9" type="ORF">g.23625</name>
</gene>
<feature type="domain" description="Sushi" evidence="8">
    <location>
        <begin position="167"/>
        <end position="232"/>
    </location>
</feature>
<dbReference type="SMART" id="SM00032">
    <property type="entry name" value="CCP"/>
    <property type="match status" value="5"/>
</dbReference>
<dbReference type="AlphaFoldDB" id="A0A1B6DSP0"/>
<keyword evidence="4" id="KW-0325">Glycoprotein</keyword>
<dbReference type="EMBL" id="GEDC01008623">
    <property type="protein sequence ID" value="JAS28675.1"/>
    <property type="molecule type" value="Transcribed_RNA"/>
</dbReference>
<dbReference type="InterPro" id="IPR035976">
    <property type="entry name" value="Sushi/SCR/CCP_sf"/>
</dbReference>
<reference evidence="9" key="1">
    <citation type="submission" date="2015-12" db="EMBL/GenBank/DDBJ databases">
        <title>De novo transcriptome assembly of four potential Pierce s Disease insect vectors from Arizona vineyards.</title>
        <authorList>
            <person name="Tassone E.E."/>
        </authorList>
    </citation>
    <scope>NUCLEOTIDE SEQUENCE</scope>
</reference>
<organism evidence="9">
    <name type="scientific">Clastoptera arizonana</name>
    <name type="common">Arizona spittle bug</name>
    <dbReference type="NCBI Taxonomy" id="38151"/>
    <lineage>
        <taxon>Eukaryota</taxon>
        <taxon>Metazoa</taxon>
        <taxon>Ecdysozoa</taxon>
        <taxon>Arthropoda</taxon>
        <taxon>Hexapoda</taxon>
        <taxon>Insecta</taxon>
        <taxon>Pterygota</taxon>
        <taxon>Neoptera</taxon>
        <taxon>Paraneoptera</taxon>
        <taxon>Hemiptera</taxon>
        <taxon>Auchenorrhyncha</taxon>
        <taxon>Cercopoidea</taxon>
        <taxon>Clastopteridae</taxon>
        <taxon>Clastoptera</taxon>
    </lineage>
</organism>
<feature type="domain" description="Sushi" evidence="8">
    <location>
        <begin position="44"/>
        <end position="101"/>
    </location>
</feature>
<evidence type="ECO:0000256" key="6">
    <source>
        <dbReference type="SAM" id="MobiDB-lite"/>
    </source>
</evidence>
<feature type="region of interest" description="Disordered" evidence="6">
    <location>
        <begin position="423"/>
        <end position="442"/>
    </location>
</feature>
<keyword evidence="2" id="KW-0677">Repeat</keyword>
<dbReference type="SUPFAM" id="SSF57535">
    <property type="entry name" value="Complement control module/SCR domain"/>
    <property type="match status" value="5"/>
</dbReference>
<evidence type="ECO:0000256" key="5">
    <source>
        <dbReference type="PROSITE-ProRule" id="PRU00302"/>
    </source>
</evidence>
<evidence type="ECO:0000256" key="4">
    <source>
        <dbReference type="ARBA" id="ARBA00023180"/>
    </source>
</evidence>
<dbReference type="Pfam" id="PF00084">
    <property type="entry name" value="Sushi"/>
    <property type="match status" value="5"/>
</dbReference>
<feature type="domain" description="Sushi" evidence="8">
    <location>
        <begin position="239"/>
        <end position="306"/>
    </location>
</feature>
<dbReference type="InterPro" id="IPR000436">
    <property type="entry name" value="Sushi_SCR_CCP_dom"/>
</dbReference>
<comment type="caution">
    <text evidence="5">Lacks conserved residue(s) required for the propagation of feature annotation.</text>
</comment>
<feature type="disulfide bond" evidence="5">
    <location>
        <begin position="72"/>
        <end position="99"/>
    </location>
</feature>
<dbReference type="PANTHER" id="PTHR19325">
    <property type="entry name" value="COMPLEMENT COMPONENT-RELATED SUSHI DOMAIN-CONTAINING"/>
    <property type="match status" value="1"/>
</dbReference>
<accession>A0A1B6DSP0</accession>
<dbReference type="CDD" id="cd00033">
    <property type="entry name" value="CCP"/>
    <property type="match status" value="3"/>
</dbReference>
<dbReference type="InterPro" id="IPR050350">
    <property type="entry name" value="Compl-Cell_Adhes-Reg"/>
</dbReference>
<keyword evidence="7" id="KW-0812">Transmembrane</keyword>
<keyword evidence="7" id="KW-0472">Membrane</keyword>
<dbReference type="Gene3D" id="2.10.70.10">
    <property type="entry name" value="Complement Module, domain 1"/>
    <property type="match status" value="5"/>
</dbReference>
<protein>
    <recommendedName>
        <fullName evidence="8">Sushi domain-containing protein</fullName>
    </recommendedName>
</protein>
<evidence type="ECO:0000256" key="2">
    <source>
        <dbReference type="ARBA" id="ARBA00022737"/>
    </source>
</evidence>
<keyword evidence="7" id="KW-1133">Transmembrane helix</keyword>
<evidence type="ECO:0000313" key="9">
    <source>
        <dbReference type="EMBL" id="JAS28675.1"/>
    </source>
</evidence>
<name>A0A1B6DSP0_9HEMI</name>
<dbReference type="PROSITE" id="PS50923">
    <property type="entry name" value="SUSHI"/>
    <property type="match status" value="5"/>
</dbReference>
<sequence length="610" mass="66767">MVDVQLKKYFYRFLRNLICLIVLFTQNNCVHVDQRNSSTSSINFDCFEFEELENGNVTIIDSNNIQALHVNCFPGYHLVGRPKYICNNDQWENVSKPKCVKVGCGDPPMLANGELKIEGYKVGEVYGEGIIAEYQCMPGFHLIPPSSKIRVCRDGGWSGVNVSCYSEGCSSPPPLINGYFVTESSAIVGPRYATNERLHYSCNVGYKLEGPSTIQCQVSGSWSPHVLPQCIRYPPELRQMCQPPPPLSHVIITVVRGLQSANTALSGTTLEASCENGFRDEHSPCVPQLLRCVDGSWEGRMPNCVPINGCIYPLSIPNANILNLQPHGHYPIGSSVAYSCLSGYDLVGDAIFRCKPNGCWDPEILPVCHPRQSSRFYINPGSWSEYLNLNTSLLISMVTAASVMFIILSVCIVVVCRHNHHPHHHHHHMPRGGASQTALAPPPPDPDRVALIAFAEGVQSVLPSYEEAIRGAGNGSVLNYRLHRPQWTMLGNQRNRTTRDSNFVSRQISSAGESMGSTDTMTVSEVSTNITLDTVSSHTCSSGSQTASCRAICGSLASFDTSSVLNTEGVPLLEESELEENLPGTGQSVASVDLDNVSFKLQSDITSIHS</sequence>
<feature type="transmembrane region" description="Helical" evidence="7">
    <location>
        <begin position="393"/>
        <end position="416"/>
    </location>
</feature>
<feature type="domain" description="Sushi" evidence="8">
    <location>
        <begin position="308"/>
        <end position="370"/>
    </location>
</feature>
<evidence type="ECO:0000256" key="1">
    <source>
        <dbReference type="ARBA" id="ARBA00022659"/>
    </source>
</evidence>
<keyword evidence="1 5" id="KW-0768">Sushi</keyword>
<keyword evidence="3 5" id="KW-1015">Disulfide bond</keyword>